<dbReference type="PANTHER" id="PTHR24324:SF5">
    <property type="entry name" value="HEMATOPOIETICALLY-EXPRESSED HOMEOBOX PROTEIN HHEX"/>
    <property type="match status" value="1"/>
</dbReference>
<feature type="compositionally biased region" description="Polar residues" evidence="7">
    <location>
        <begin position="737"/>
        <end position="750"/>
    </location>
</feature>
<dbReference type="OrthoDB" id="6159439at2759"/>
<dbReference type="STRING" id="578458.D8PSE1"/>
<proteinExistence type="predicted"/>
<evidence type="ECO:0000313" key="9">
    <source>
        <dbReference type="EMBL" id="EFJ02594.1"/>
    </source>
</evidence>
<dbReference type="GeneID" id="9594703"/>
<keyword evidence="4 5" id="KW-0539">Nucleus</keyword>
<sequence length="806" mass="86236">MSFLDYDEARMTALMRRRLQAQKLPAAFIKTRVDAYVDAVSQLIESVTVAYNLMDEEDPNRETLAACCQSQIDAWADEMTAPPDVPTPPQELQDPEAQPVNLLKRARRPLLDRYFDLNAYPSVTDKKALAAHEGATYRQIHVWFQNRRAKARAMNIPLRKCDTSPEMASALLEQALFEDDAEEQSPFNEPLKSDTDDMSLPWMQDQPSAVAESPRARLQSEFNTGTPLHQSVSRHRPSRDSRRSKPVDMDDLITAFDAMNVRGAGTRTAIGAEKGYAARTAITYVAPKAPLPSYIPPHQLSYAPPMMTSGKPALAAPTQRKLLGLPKRKPAARRRLTSMSSDSSRSSSPSSDRVPSLTYSDSSDSSSSPSPEPPTCFESLPSPPSPTWVDLPSPSFPIIVSPPGLIAHETPSSLTWREDAGAEGDDEDDSWDRAAQRAMLGPSKPRRKTSKQKTARPPSRPSRSRSAVECARSPASDPRPVLPVASDDVVFNGVTTAVVQDGIERLPGWDELDLSILDVDPTTAGELDIQIGTWDSSNATLPASQCDFGPVATFGDAPSAPVAEVQSEPEREQTVDESPANTDVDSSAWATQLSGWNDNSSLITVDNLGFNADFAPSAFDGFIASNWNLEPAQEPSSTPSTLFGRPGFEASNVASTTQSATDVTASNPTNPSTLGATVPETTFTFGSESTQPTFKFGASTSTASAAATPTPAPTSSSSALKSAVPSTTFTFGKPAATQRSNSKAPSSSTFTFGAQSTATPTFAFSSTPSTFRSSLPSVSSSSFSCAPSSFAFGTGLPGPFTFGISA</sequence>
<dbReference type="SMART" id="SM00389">
    <property type="entry name" value="HOX"/>
    <property type="match status" value="1"/>
</dbReference>
<feature type="compositionally biased region" description="Low complexity" evidence="7">
    <location>
        <begin position="337"/>
        <end position="369"/>
    </location>
</feature>
<dbReference type="PANTHER" id="PTHR24324">
    <property type="entry name" value="HOMEOBOX PROTEIN HHEX"/>
    <property type="match status" value="1"/>
</dbReference>
<reference evidence="9 10" key="1">
    <citation type="journal article" date="2010" name="Nat. Biotechnol.">
        <title>Genome sequence of the model mushroom Schizophyllum commune.</title>
        <authorList>
            <person name="Ohm R.A."/>
            <person name="de Jong J.F."/>
            <person name="Lugones L.G."/>
            <person name="Aerts A."/>
            <person name="Kothe E."/>
            <person name="Stajich J.E."/>
            <person name="de Vries R.P."/>
            <person name="Record E."/>
            <person name="Levasseur A."/>
            <person name="Baker S.E."/>
            <person name="Bartholomew K.A."/>
            <person name="Coutinho P.M."/>
            <person name="Erdmann S."/>
            <person name="Fowler T.J."/>
            <person name="Gathman A.C."/>
            <person name="Lombard V."/>
            <person name="Henrissat B."/>
            <person name="Knabe N."/>
            <person name="Kuees U."/>
            <person name="Lilly W.W."/>
            <person name="Lindquist E."/>
            <person name="Lucas S."/>
            <person name="Magnuson J.K."/>
            <person name="Piumi F."/>
            <person name="Raudaskoski M."/>
            <person name="Salamov A."/>
            <person name="Schmutz J."/>
            <person name="Schwarze F.W.M.R."/>
            <person name="vanKuyk P.A."/>
            <person name="Horton J.S."/>
            <person name="Grigoriev I.V."/>
            <person name="Woesten H.A.B."/>
        </authorList>
    </citation>
    <scope>NUCLEOTIDE SEQUENCE [LARGE SCALE GENOMIC DNA]</scope>
    <source>
        <strain evidence="10">H4-8 / FGSC 9210</strain>
    </source>
</reference>
<feature type="region of interest" description="Disordered" evidence="7">
    <location>
        <begin position="179"/>
        <end position="248"/>
    </location>
</feature>
<dbReference type="SUPFAM" id="SSF46689">
    <property type="entry name" value="Homeodomain-like"/>
    <property type="match status" value="1"/>
</dbReference>
<evidence type="ECO:0000256" key="5">
    <source>
        <dbReference type="PROSITE-ProRule" id="PRU00108"/>
    </source>
</evidence>
<feature type="non-terminal residue" evidence="9">
    <location>
        <position position="806"/>
    </location>
</feature>
<comment type="subcellular location">
    <subcellularLocation>
        <location evidence="1 5 6">Nucleus</location>
    </subcellularLocation>
</comment>
<dbReference type="Proteomes" id="UP000007431">
    <property type="component" value="Unassembled WGS sequence"/>
</dbReference>
<feature type="compositionally biased region" description="Basic and acidic residues" evidence="7">
    <location>
        <begin position="238"/>
        <end position="248"/>
    </location>
</feature>
<feature type="compositionally biased region" description="Basic residues" evidence="7">
    <location>
        <begin position="326"/>
        <end position="336"/>
    </location>
</feature>
<dbReference type="Pfam" id="PF00046">
    <property type="entry name" value="Homeodomain"/>
    <property type="match status" value="1"/>
</dbReference>
<feature type="region of interest" description="Disordered" evidence="7">
    <location>
        <begin position="653"/>
        <end position="677"/>
    </location>
</feature>
<evidence type="ECO:0000256" key="4">
    <source>
        <dbReference type="ARBA" id="ARBA00023242"/>
    </source>
</evidence>
<feature type="compositionally biased region" description="Basic residues" evidence="7">
    <location>
        <begin position="444"/>
        <end position="454"/>
    </location>
</feature>
<dbReference type="CDD" id="cd00086">
    <property type="entry name" value="homeodomain"/>
    <property type="match status" value="1"/>
</dbReference>
<name>D8PSE1_SCHCM</name>
<feature type="compositionally biased region" description="Polar residues" evidence="7">
    <location>
        <begin position="220"/>
        <end position="230"/>
    </location>
</feature>
<keyword evidence="3 5" id="KW-0371">Homeobox</keyword>
<evidence type="ECO:0000256" key="2">
    <source>
        <dbReference type="ARBA" id="ARBA00023125"/>
    </source>
</evidence>
<dbReference type="GO" id="GO:0000978">
    <property type="term" value="F:RNA polymerase II cis-regulatory region sequence-specific DNA binding"/>
    <property type="evidence" value="ECO:0007669"/>
    <property type="project" value="TreeGrafter"/>
</dbReference>
<feature type="compositionally biased region" description="Acidic residues" evidence="7">
    <location>
        <begin position="421"/>
        <end position="430"/>
    </location>
</feature>
<evidence type="ECO:0000256" key="6">
    <source>
        <dbReference type="RuleBase" id="RU000682"/>
    </source>
</evidence>
<evidence type="ECO:0000256" key="3">
    <source>
        <dbReference type="ARBA" id="ARBA00023155"/>
    </source>
</evidence>
<protein>
    <submittedName>
        <fullName evidence="9">Homeodomain mating type protein, HD2 homeodomain</fullName>
    </submittedName>
</protein>
<dbReference type="HOGENOM" id="CLU_349551_0_0_1"/>
<dbReference type="InterPro" id="IPR009057">
    <property type="entry name" value="Homeodomain-like_sf"/>
</dbReference>
<dbReference type="InterPro" id="IPR051000">
    <property type="entry name" value="Homeobox_DNA-bind_prot"/>
</dbReference>
<feature type="region of interest" description="Disordered" evidence="7">
    <location>
        <begin position="402"/>
        <end position="481"/>
    </location>
</feature>
<dbReference type="EMBL" id="GL377302">
    <property type="protein sequence ID" value="EFJ02594.1"/>
    <property type="molecule type" value="Genomic_DNA"/>
</dbReference>
<dbReference type="AlphaFoldDB" id="D8PSE1"/>
<dbReference type="Gene3D" id="1.10.10.60">
    <property type="entry name" value="Homeodomain-like"/>
    <property type="match status" value="1"/>
</dbReference>
<evidence type="ECO:0000259" key="8">
    <source>
        <dbReference type="PROSITE" id="PS50071"/>
    </source>
</evidence>
<feature type="region of interest" description="Disordered" evidence="7">
    <location>
        <begin position="731"/>
        <end position="750"/>
    </location>
</feature>
<dbReference type="PROSITE" id="PS50071">
    <property type="entry name" value="HOMEOBOX_2"/>
    <property type="match status" value="1"/>
</dbReference>
<dbReference type="GO" id="GO:0006357">
    <property type="term" value="P:regulation of transcription by RNA polymerase II"/>
    <property type="evidence" value="ECO:0007669"/>
    <property type="project" value="TreeGrafter"/>
</dbReference>
<keyword evidence="2 5" id="KW-0238">DNA-binding</keyword>
<evidence type="ECO:0000256" key="7">
    <source>
        <dbReference type="SAM" id="MobiDB-lite"/>
    </source>
</evidence>
<accession>D8PSE1</accession>
<dbReference type="RefSeq" id="XP_003037496.1">
    <property type="nucleotide sequence ID" value="XM_003037450.1"/>
</dbReference>
<feature type="domain" description="Homeobox" evidence="8">
    <location>
        <begin position="111"/>
        <end position="154"/>
    </location>
</feature>
<dbReference type="InterPro" id="IPR001356">
    <property type="entry name" value="HD"/>
</dbReference>
<dbReference type="InParanoid" id="D8PSE1"/>
<gene>
    <name evidence="9" type="primary">ABR6</name>
    <name evidence="9" type="ORF">SCHCODRAFT_104345</name>
</gene>
<dbReference type="VEuPathDB" id="FungiDB:SCHCODRAFT_02610278"/>
<evidence type="ECO:0000313" key="10">
    <source>
        <dbReference type="Proteomes" id="UP000007431"/>
    </source>
</evidence>
<feature type="region of interest" description="Disordered" evidence="7">
    <location>
        <begin position="317"/>
        <end position="388"/>
    </location>
</feature>
<dbReference type="KEGG" id="scm:SCHCO_02610278"/>
<feature type="region of interest" description="Disordered" evidence="7">
    <location>
        <begin position="565"/>
        <end position="584"/>
    </location>
</feature>
<dbReference type="GO" id="GO:0030154">
    <property type="term" value="P:cell differentiation"/>
    <property type="evidence" value="ECO:0007669"/>
    <property type="project" value="TreeGrafter"/>
</dbReference>
<organism evidence="10">
    <name type="scientific">Schizophyllum commune (strain H4-8 / FGSC 9210)</name>
    <name type="common">Split gill fungus</name>
    <dbReference type="NCBI Taxonomy" id="578458"/>
    <lineage>
        <taxon>Eukaryota</taxon>
        <taxon>Fungi</taxon>
        <taxon>Dikarya</taxon>
        <taxon>Basidiomycota</taxon>
        <taxon>Agaricomycotina</taxon>
        <taxon>Agaricomycetes</taxon>
        <taxon>Agaricomycetidae</taxon>
        <taxon>Agaricales</taxon>
        <taxon>Schizophyllaceae</taxon>
        <taxon>Schizophyllum</taxon>
    </lineage>
</organism>
<keyword evidence="10" id="KW-1185">Reference proteome</keyword>
<evidence type="ECO:0000256" key="1">
    <source>
        <dbReference type="ARBA" id="ARBA00004123"/>
    </source>
</evidence>
<dbReference type="GO" id="GO:0005634">
    <property type="term" value="C:nucleus"/>
    <property type="evidence" value="ECO:0007669"/>
    <property type="project" value="UniProtKB-SubCell"/>
</dbReference>
<feature type="DNA-binding region" description="Homeobox" evidence="5">
    <location>
        <begin position="113"/>
        <end position="155"/>
    </location>
</feature>